<dbReference type="AlphaFoldDB" id="A0AAQ4EJD0"/>
<comment type="similarity">
    <text evidence="1">Belongs to the SAMHD1 family.</text>
</comment>
<comment type="caution">
    <text evidence="3">The sequence shown here is derived from an EMBL/GenBank/DDBJ whole genome shotgun (WGS) entry which is preliminary data.</text>
</comment>
<dbReference type="SMART" id="SM00471">
    <property type="entry name" value="HDc"/>
    <property type="match status" value="1"/>
</dbReference>
<proteinExistence type="inferred from homology"/>
<dbReference type="Proteomes" id="UP001321473">
    <property type="component" value="Unassembled WGS sequence"/>
</dbReference>
<dbReference type="CDD" id="cd00077">
    <property type="entry name" value="HDc"/>
    <property type="match status" value="1"/>
</dbReference>
<dbReference type="GO" id="GO:0005634">
    <property type="term" value="C:nucleus"/>
    <property type="evidence" value="ECO:0007669"/>
    <property type="project" value="TreeGrafter"/>
</dbReference>
<protein>
    <recommendedName>
        <fullName evidence="2">HD/PDEase domain-containing protein</fullName>
    </recommendedName>
</protein>
<dbReference type="SUPFAM" id="SSF109604">
    <property type="entry name" value="HD-domain/PDEase-like"/>
    <property type="match status" value="1"/>
</dbReference>
<evidence type="ECO:0000313" key="4">
    <source>
        <dbReference type="Proteomes" id="UP001321473"/>
    </source>
</evidence>
<dbReference type="Pfam" id="PF01966">
    <property type="entry name" value="HD"/>
    <property type="match status" value="1"/>
</dbReference>
<dbReference type="InterPro" id="IPR050135">
    <property type="entry name" value="dGTPase-like"/>
</dbReference>
<dbReference type="EMBL" id="JARKHS020015330">
    <property type="protein sequence ID" value="KAK8774543.1"/>
    <property type="molecule type" value="Genomic_DNA"/>
</dbReference>
<evidence type="ECO:0000259" key="2">
    <source>
        <dbReference type="SMART" id="SM00471"/>
    </source>
</evidence>
<reference evidence="3 4" key="1">
    <citation type="journal article" date="2023" name="Arcadia Sci">
        <title>De novo assembly of a long-read Amblyomma americanum tick genome.</title>
        <authorList>
            <person name="Chou S."/>
            <person name="Poskanzer K.E."/>
            <person name="Rollins M."/>
            <person name="Thuy-Boun P.S."/>
        </authorList>
    </citation>
    <scope>NUCLEOTIDE SEQUENCE [LARGE SCALE GENOMIC DNA]</scope>
    <source>
        <strain evidence="3">F_SG_1</strain>
        <tissue evidence="3">Salivary glands</tissue>
    </source>
</reference>
<sequence length="520" mass="59435">MHATSSADPAAAWHPDGDSPPVPLRRFKFPPPKVFWDPVHGEISLHPVSVAIVDTPEFQRLRHIRQLGLVSYVYPGASHSRFEHSLGTAHLARLLGARLRDNQPELNVTEKELLCLEVAGLCHDLGHGPFSHIWERFYRSGARDRGLAPVWTHEAMSCKLLEHLITANGLQDVFDAWELHFGQGLTHRDLKLIQDLIMANLEGAMPSRRFLFQIVSNDDSGLDVDKWDYYLRDCHAVGVTCGFQYERLVSSARVIRGPDGAAHIAFRDKEVGNVYEMFRTRSRLHHSVYRHHFVGVVEAMVCDALRLADEKLRFVGHSDNRRLRLWQTTHDAALPDSGREEMEAFVALTDHFVELSVRYADSREADVVQAKAIWNALECRFRKPDSLYRSLGSFPRYGDFTAEALRALFLKALPEGVRPRPQDLLVNLENVHWGRAREDPVKSVLFYRKSQPEVAVSVDRLRPFGYTAFLPSEFEDSRWHVILRTCPKPGLEEHLEQCLDTVREMMRKHLHGQECGVAKM</sequence>
<dbReference type="InterPro" id="IPR003607">
    <property type="entry name" value="HD/PDEase_dom"/>
</dbReference>
<evidence type="ECO:0000313" key="3">
    <source>
        <dbReference type="EMBL" id="KAK8774543.1"/>
    </source>
</evidence>
<gene>
    <name evidence="3" type="ORF">V5799_010926</name>
</gene>
<accession>A0AAQ4EJD0</accession>
<keyword evidence="4" id="KW-1185">Reference proteome</keyword>
<dbReference type="Gene3D" id="1.10.3210.10">
    <property type="entry name" value="Hypothetical protein af1432"/>
    <property type="match status" value="1"/>
</dbReference>
<dbReference type="GO" id="GO:0008832">
    <property type="term" value="F:dGTPase activity"/>
    <property type="evidence" value="ECO:0007669"/>
    <property type="project" value="TreeGrafter"/>
</dbReference>
<feature type="domain" description="HD/PDEase" evidence="2">
    <location>
        <begin position="77"/>
        <end position="239"/>
    </location>
</feature>
<dbReference type="Gene3D" id="3.30.70.2760">
    <property type="match status" value="1"/>
</dbReference>
<dbReference type="PANTHER" id="PTHR11373:SF4">
    <property type="entry name" value="DEOXYNUCLEOSIDE TRIPHOSPHATE TRIPHOSPHOHYDROLASE SAMHD1"/>
    <property type="match status" value="1"/>
</dbReference>
<organism evidence="3 4">
    <name type="scientific">Amblyomma americanum</name>
    <name type="common">Lone star tick</name>
    <dbReference type="NCBI Taxonomy" id="6943"/>
    <lineage>
        <taxon>Eukaryota</taxon>
        <taxon>Metazoa</taxon>
        <taxon>Ecdysozoa</taxon>
        <taxon>Arthropoda</taxon>
        <taxon>Chelicerata</taxon>
        <taxon>Arachnida</taxon>
        <taxon>Acari</taxon>
        <taxon>Parasitiformes</taxon>
        <taxon>Ixodida</taxon>
        <taxon>Ixodoidea</taxon>
        <taxon>Ixodidae</taxon>
        <taxon>Amblyomminae</taxon>
        <taxon>Amblyomma</taxon>
    </lineage>
</organism>
<dbReference type="GO" id="GO:0006203">
    <property type="term" value="P:dGTP catabolic process"/>
    <property type="evidence" value="ECO:0007669"/>
    <property type="project" value="TreeGrafter"/>
</dbReference>
<evidence type="ECO:0000256" key="1">
    <source>
        <dbReference type="ARBA" id="ARBA00005776"/>
    </source>
</evidence>
<dbReference type="PANTHER" id="PTHR11373">
    <property type="entry name" value="DEOXYNUCLEOSIDE TRIPHOSPHATE TRIPHOSPHOHYDROLASE"/>
    <property type="match status" value="1"/>
</dbReference>
<dbReference type="InterPro" id="IPR006674">
    <property type="entry name" value="HD_domain"/>
</dbReference>
<name>A0AAQ4EJD0_AMBAM</name>